<dbReference type="SUPFAM" id="SSF51126">
    <property type="entry name" value="Pectin lyase-like"/>
    <property type="match status" value="1"/>
</dbReference>
<keyword evidence="1 2" id="KW-0732">Signal</keyword>
<organism evidence="3 4">
    <name type="scientific">Pontiella desulfatans</name>
    <dbReference type="NCBI Taxonomy" id="2750659"/>
    <lineage>
        <taxon>Bacteria</taxon>
        <taxon>Pseudomonadati</taxon>
        <taxon>Kiritimatiellota</taxon>
        <taxon>Kiritimatiellia</taxon>
        <taxon>Kiritimatiellales</taxon>
        <taxon>Pontiellaceae</taxon>
        <taxon>Pontiella</taxon>
    </lineage>
</organism>
<name>A0A6C2TYA3_PONDE</name>
<evidence type="ECO:0000313" key="3">
    <source>
        <dbReference type="EMBL" id="VGO12331.1"/>
    </source>
</evidence>
<evidence type="ECO:0000256" key="2">
    <source>
        <dbReference type="SAM" id="SignalP"/>
    </source>
</evidence>
<dbReference type="Proteomes" id="UP000366872">
    <property type="component" value="Unassembled WGS sequence"/>
</dbReference>
<keyword evidence="4" id="KW-1185">Reference proteome</keyword>
<dbReference type="EMBL" id="CAAHFG010000001">
    <property type="protein sequence ID" value="VGO12331.1"/>
    <property type="molecule type" value="Genomic_DNA"/>
</dbReference>
<gene>
    <name evidence="3" type="ORF">PDESU_00883</name>
</gene>
<dbReference type="NCBIfam" id="TIGR02601">
    <property type="entry name" value="autotrns_rpt"/>
    <property type="match status" value="2"/>
</dbReference>
<dbReference type="RefSeq" id="WP_136078006.1">
    <property type="nucleotide sequence ID" value="NZ_CAAHFG010000001.1"/>
</dbReference>
<evidence type="ECO:0000256" key="1">
    <source>
        <dbReference type="ARBA" id="ARBA00022729"/>
    </source>
</evidence>
<protein>
    <submittedName>
        <fullName evidence="3">Uncharacterized protein</fullName>
    </submittedName>
</protein>
<feature type="signal peptide" evidence="2">
    <location>
        <begin position="1"/>
        <end position="22"/>
    </location>
</feature>
<dbReference type="Pfam" id="PF12951">
    <property type="entry name" value="PATR"/>
    <property type="match status" value="2"/>
</dbReference>
<dbReference type="AlphaFoldDB" id="A0A6C2TYA3"/>
<reference evidence="3 4" key="1">
    <citation type="submission" date="2019-04" db="EMBL/GenBank/DDBJ databases">
        <authorList>
            <person name="Van Vliet M D."/>
        </authorList>
    </citation>
    <scope>NUCLEOTIDE SEQUENCE [LARGE SCALE GENOMIC DNA]</scope>
    <source>
        <strain evidence="3 4">F1</strain>
    </source>
</reference>
<dbReference type="InterPro" id="IPR013425">
    <property type="entry name" value="Autotrns_rpt"/>
</dbReference>
<evidence type="ECO:0000313" key="4">
    <source>
        <dbReference type="Proteomes" id="UP000366872"/>
    </source>
</evidence>
<dbReference type="InterPro" id="IPR011050">
    <property type="entry name" value="Pectin_lyase_fold/virulence"/>
</dbReference>
<feature type="chain" id="PRO_5025491399" evidence="2">
    <location>
        <begin position="23"/>
        <end position="713"/>
    </location>
</feature>
<proteinExistence type="predicted"/>
<accession>A0A6C2TYA3</accession>
<sequence>MKKTMRMIGLGMLACVCAQTVAYGLDRQWTGTDTTNNKLMTRNQNWVGVRPIAGDYISFTSASIGWNKPNMNDDFLTELLRARTSLAQDITMEGGASNNLRLRSTSGLAIENNSGQLLWIDFSGSLRQDNDIFSTSVNASEVTWRTAGSNSVLKVTPGSITLECDLLLDVDGISSMEIGSSISGYATAKGWDITKIGTGTLTLSGSSILTGYTTISQGTLQLGANQPIGGNSDLVFADGTTLKTGGYDGDFDKVDVSGTVIVDFENVGTSQISFKDSSAVAWGTPALNITNFTDGVDSVRFGTDANGLTPTQLAGITVNGVSGYALDSDGYLALPVPADEQEWVGGTNTDWHIAANWASNSVPGAAGVAIFDAAFASSNSQPTVTSNAVVDELRVLAPEQDVEITVASSATLGVAQASINMANAASNLTIFGEGAFVQLPGTESDPLWDVASTNGGDLAIDTDSFVISNGVALTINVDALRTVDIQTSADVSTASVTKTGEGLLILGGSNGWSGDTTISGGTLQLTADNALSSDSAVVFSDGTTLEAEGVSGSFSTLEINGSVTFDLDGAGTNALAFADSSGVAWGSTLVITNYTDGVDSIRFGTNSTALTEAQLADITLNGEGNLVLDESGYLVVGPVPVGDVALGTVSGVGVSLAWGSVVGQGYEVQYKTNLLDAVWMSYTNLAGTGGELSVTSSVVNAAEFYRIESAFSE</sequence>